<sequence>MLRLPYDQRPRFCISTHLGDSFLDISEEALLAILWGESSGDVGRTTEANVRSRTEAKEDQESDYGGLMRRLVIGKPEDLVNKEVGQTTYGKKTTTMQELSTQHP</sequence>
<feature type="region of interest" description="Disordered" evidence="1">
    <location>
        <begin position="43"/>
        <end position="65"/>
    </location>
</feature>
<feature type="region of interest" description="Disordered" evidence="1">
    <location>
        <begin position="83"/>
        <end position="104"/>
    </location>
</feature>
<name>A0A9P8BRE6_9FUNG</name>
<dbReference type="OrthoDB" id="2423889at2759"/>
<feature type="compositionally biased region" description="Polar residues" evidence="1">
    <location>
        <begin position="84"/>
        <end position="104"/>
    </location>
</feature>
<dbReference type="AlphaFoldDB" id="A0A9P8BRE6"/>
<evidence type="ECO:0000256" key="1">
    <source>
        <dbReference type="SAM" id="MobiDB-lite"/>
    </source>
</evidence>
<evidence type="ECO:0000313" key="3">
    <source>
        <dbReference type="Proteomes" id="UP000707451"/>
    </source>
</evidence>
<reference evidence="2" key="1">
    <citation type="submission" date="2021-06" db="EMBL/GenBank/DDBJ databases">
        <title>Genome Sequence of Mortierella hyaline Strain SCG-10, a Cold-Adapted, Nitrate-Reducing Fungus Isolated from Soil in Minnesota, USA.</title>
        <authorList>
            <person name="Aldossari N."/>
        </authorList>
    </citation>
    <scope>NUCLEOTIDE SEQUENCE</scope>
    <source>
        <strain evidence="2">SCG-10</strain>
    </source>
</reference>
<comment type="caution">
    <text evidence="2">The sequence shown here is derived from an EMBL/GenBank/DDBJ whole genome shotgun (WGS) entry which is preliminary data.</text>
</comment>
<evidence type="ECO:0000313" key="2">
    <source>
        <dbReference type="EMBL" id="KAG9064931.1"/>
    </source>
</evidence>
<feature type="compositionally biased region" description="Basic and acidic residues" evidence="1">
    <location>
        <begin position="50"/>
        <end position="59"/>
    </location>
</feature>
<accession>A0A9P8BRE6</accession>
<proteinExistence type="predicted"/>
<organism evidence="2 3">
    <name type="scientific">Linnemannia hyalina</name>
    <dbReference type="NCBI Taxonomy" id="64524"/>
    <lineage>
        <taxon>Eukaryota</taxon>
        <taxon>Fungi</taxon>
        <taxon>Fungi incertae sedis</taxon>
        <taxon>Mucoromycota</taxon>
        <taxon>Mortierellomycotina</taxon>
        <taxon>Mortierellomycetes</taxon>
        <taxon>Mortierellales</taxon>
        <taxon>Mortierellaceae</taxon>
        <taxon>Linnemannia</taxon>
    </lineage>
</organism>
<dbReference type="EMBL" id="JAHRHY010000013">
    <property type="protein sequence ID" value="KAG9064931.1"/>
    <property type="molecule type" value="Genomic_DNA"/>
</dbReference>
<protein>
    <submittedName>
        <fullName evidence="2">Uncharacterized protein</fullName>
    </submittedName>
</protein>
<keyword evidence="3" id="KW-1185">Reference proteome</keyword>
<dbReference type="Proteomes" id="UP000707451">
    <property type="component" value="Unassembled WGS sequence"/>
</dbReference>
<gene>
    <name evidence="2" type="ORF">KI688_003193</name>
</gene>